<evidence type="ECO:0000256" key="3">
    <source>
        <dbReference type="ARBA" id="ARBA00021903"/>
    </source>
</evidence>
<keyword evidence="10" id="KW-1185">Reference proteome</keyword>
<comment type="caution">
    <text evidence="9">The sequence shown here is derived from an EMBL/GenBank/DDBJ whole genome shotgun (WGS) entry which is preliminary data.</text>
</comment>
<comment type="subcellular location">
    <subcellularLocation>
        <location evidence="1">Cell inner membrane</location>
        <topology evidence="1">Multi-pass membrane protein</topology>
    </subcellularLocation>
</comment>
<proteinExistence type="inferred from homology"/>
<evidence type="ECO:0000256" key="4">
    <source>
        <dbReference type="ARBA" id="ARBA00022475"/>
    </source>
</evidence>
<keyword evidence="5 8" id="KW-0812">Transmembrane</keyword>
<feature type="transmembrane region" description="Helical" evidence="8">
    <location>
        <begin position="18"/>
        <end position="37"/>
    </location>
</feature>
<reference evidence="10" key="1">
    <citation type="journal article" date="2019" name="Int. J. Syst. Evol. Microbiol.">
        <title>The Global Catalogue of Microorganisms (GCM) 10K type strain sequencing project: providing services to taxonomists for standard genome sequencing and annotation.</title>
        <authorList>
            <consortium name="The Broad Institute Genomics Platform"/>
            <consortium name="The Broad Institute Genome Sequencing Center for Infectious Disease"/>
            <person name="Wu L."/>
            <person name="Ma J."/>
        </authorList>
    </citation>
    <scope>NUCLEOTIDE SEQUENCE [LARGE SCALE GENOMIC DNA]</scope>
    <source>
        <strain evidence="10">CGMCC 1.16031</strain>
    </source>
</reference>
<dbReference type="InterPro" id="IPR009315">
    <property type="entry name" value="P_starv_induced_PsiE"/>
</dbReference>
<evidence type="ECO:0000256" key="6">
    <source>
        <dbReference type="ARBA" id="ARBA00022989"/>
    </source>
</evidence>
<evidence type="ECO:0000313" key="9">
    <source>
        <dbReference type="EMBL" id="MFC6439001.1"/>
    </source>
</evidence>
<evidence type="ECO:0000313" key="10">
    <source>
        <dbReference type="Proteomes" id="UP001596364"/>
    </source>
</evidence>
<evidence type="ECO:0000256" key="2">
    <source>
        <dbReference type="ARBA" id="ARBA00005632"/>
    </source>
</evidence>
<protein>
    <recommendedName>
        <fullName evidence="3">Protein PsiE</fullName>
    </recommendedName>
</protein>
<dbReference type="Proteomes" id="UP001596364">
    <property type="component" value="Unassembled WGS sequence"/>
</dbReference>
<keyword evidence="4" id="KW-1003">Cell membrane</keyword>
<dbReference type="RefSeq" id="WP_217350835.1">
    <property type="nucleotide sequence ID" value="NZ_JBHSUS010000001.1"/>
</dbReference>
<name>A0ABW1XHL9_9ALTE</name>
<accession>A0ABW1XHL9</accession>
<organism evidence="9 10">
    <name type="scientific">Pseudobowmanella zhangzhouensis</name>
    <dbReference type="NCBI Taxonomy" id="1537679"/>
    <lineage>
        <taxon>Bacteria</taxon>
        <taxon>Pseudomonadati</taxon>
        <taxon>Pseudomonadota</taxon>
        <taxon>Gammaproteobacteria</taxon>
        <taxon>Alteromonadales</taxon>
        <taxon>Alteromonadaceae</taxon>
    </lineage>
</organism>
<evidence type="ECO:0000256" key="5">
    <source>
        <dbReference type="ARBA" id="ARBA00022692"/>
    </source>
</evidence>
<dbReference type="PANTHER" id="PTHR37819">
    <property type="entry name" value="PROTEIN PSIE"/>
    <property type="match status" value="1"/>
</dbReference>
<dbReference type="Pfam" id="PF06146">
    <property type="entry name" value="PsiE"/>
    <property type="match status" value="1"/>
</dbReference>
<sequence length="138" mass="15331">MQPDKSKMAGLIDGTEKVLLILIAIATLFAVGTEIVHMVRNQKVELSDLLLLFIYAEVIGMISAYYTSRRIPVTLPIIIAMTALSRLIILQNKEIDKIVLLYEAGSILLLSIAALIMSVKDKYSIEKSRAPQNQSRES</sequence>
<keyword evidence="7 8" id="KW-0472">Membrane</keyword>
<evidence type="ECO:0000256" key="8">
    <source>
        <dbReference type="SAM" id="Phobius"/>
    </source>
</evidence>
<feature type="transmembrane region" description="Helical" evidence="8">
    <location>
        <begin position="99"/>
        <end position="119"/>
    </location>
</feature>
<feature type="transmembrane region" description="Helical" evidence="8">
    <location>
        <begin position="49"/>
        <end position="67"/>
    </location>
</feature>
<evidence type="ECO:0000256" key="1">
    <source>
        <dbReference type="ARBA" id="ARBA00004429"/>
    </source>
</evidence>
<dbReference type="EMBL" id="JBHSUS010000001">
    <property type="protein sequence ID" value="MFC6439001.1"/>
    <property type="molecule type" value="Genomic_DNA"/>
</dbReference>
<keyword evidence="6 8" id="KW-1133">Transmembrane helix</keyword>
<dbReference type="InterPro" id="IPR020948">
    <property type="entry name" value="P_starv_induced_PsiE-like"/>
</dbReference>
<comment type="similarity">
    <text evidence="2">Belongs to the PsiE family.</text>
</comment>
<feature type="transmembrane region" description="Helical" evidence="8">
    <location>
        <begin position="73"/>
        <end position="90"/>
    </location>
</feature>
<dbReference type="PANTHER" id="PTHR37819:SF1">
    <property type="entry name" value="PROTEIN PSIE"/>
    <property type="match status" value="1"/>
</dbReference>
<evidence type="ECO:0000256" key="7">
    <source>
        <dbReference type="ARBA" id="ARBA00023136"/>
    </source>
</evidence>
<gene>
    <name evidence="9" type="ORF">ACFP85_02390</name>
</gene>